<evidence type="ECO:0000256" key="2">
    <source>
        <dbReference type="ARBA" id="ARBA00023015"/>
    </source>
</evidence>
<evidence type="ECO:0000313" key="7">
    <source>
        <dbReference type="Proteomes" id="UP000547209"/>
    </source>
</evidence>
<dbReference type="InterPro" id="IPR046335">
    <property type="entry name" value="LacI/GalR-like_sensor"/>
</dbReference>
<dbReference type="CDD" id="cd01392">
    <property type="entry name" value="HTH_LacI"/>
    <property type="match status" value="1"/>
</dbReference>
<dbReference type="InterPro" id="IPR000843">
    <property type="entry name" value="HTH_LacI"/>
</dbReference>
<evidence type="ECO:0000256" key="3">
    <source>
        <dbReference type="ARBA" id="ARBA00023125"/>
    </source>
</evidence>
<reference evidence="6 7" key="1">
    <citation type="submission" date="2020-08" db="EMBL/GenBank/DDBJ databases">
        <title>Cohnella phylogeny.</title>
        <authorList>
            <person name="Dunlap C."/>
        </authorList>
    </citation>
    <scope>NUCLEOTIDE SEQUENCE [LARGE SCALE GENOMIC DNA]</scope>
    <source>
        <strain evidence="6 7">DSM 28246</strain>
    </source>
</reference>
<dbReference type="AlphaFoldDB" id="A0A7X0RSN7"/>
<protein>
    <submittedName>
        <fullName evidence="6">LacI family DNA-binding transcriptional regulator</fullName>
    </submittedName>
</protein>
<organism evidence="6 7">
    <name type="scientific">Cohnella nanjingensis</name>
    <dbReference type="NCBI Taxonomy" id="1387779"/>
    <lineage>
        <taxon>Bacteria</taxon>
        <taxon>Bacillati</taxon>
        <taxon>Bacillota</taxon>
        <taxon>Bacilli</taxon>
        <taxon>Bacillales</taxon>
        <taxon>Paenibacillaceae</taxon>
        <taxon>Cohnella</taxon>
    </lineage>
</organism>
<keyword evidence="1" id="KW-0678">Repressor</keyword>
<dbReference type="Gene3D" id="1.10.260.40">
    <property type="entry name" value="lambda repressor-like DNA-binding domains"/>
    <property type="match status" value="1"/>
</dbReference>
<dbReference type="EMBL" id="JACJVP010000032">
    <property type="protein sequence ID" value="MBB6672978.1"/>
    <property type="molecule type" value="Genomic_DNA"/>
</dbReference>
<dbReference type="SMART" id="SM00354">
    <property type="entry name" value="HTH_LACI"/>
    <property type="match status" value="1"/>
</dbReference>
<dbReference type="InterPro" id="IPR010982">
    <property type="entry name" value="Lambda_DNA-bd_dom_sf"/>
</dbReference>
<dbReference type="Gene3D" id="3.40.50.2300">
    <property type="match status" value="2"/>
</dbReference>
<dbReference type="GO" id="GO:0003700">
    <property type="term" value="F:DNA-binding transcription factor activity"/>
    <property type="evidence" value="ECO:0007669"/>
    <property type="project" value="TreeGrafter"/>
</dbReference>
<dbReference type="Pfam" id="PF13377">
    <property type="entry name" value="Peripla_BP_3"/>
    <property type="match status" value="1"/>
</dbReference>
<gene>
    <name evidence="6" type="ORF">H7C19_20055</name>
</gene>
<dbReference type="PROSITE" id="PS50932">
    <property type="entry name" value="HTH_LACI_2"/>
    <property type="match status" value="1"/>
</dbReference>
<name>A0A7X0RSN7_9BACL</name>
<evidence type="ECO:0000256" key="4">
    <source>
        <dbReference type="ARBA" id="ARBA00023163"/>
    </source>
</evidence>
<dbReference type="PANTHER" id="PTHR30146:SF148">
    <property type="entry name" value="HTH-TYPE TRANSCRIPTIONAL REPRESSOR PURR-RELATED"/>
    <property type="match status" value="1"/>
</dbReference>
<sequence length="345" mass="38876">MAKKTKKVTLRDISEKLGLSTAAVSKALRGHEGISEATRELVLETARTMEYKGVPEQSPDAAPNAVVFIIVNRRELKEPHTMSTYYFIDNALKTHGCQVAIHGVPIDGDDQAIFDLIERDNPLALFLFGRFSQKFAEQLQATGKIMIVIDHDFPSMNFDVVLTNDNQGAFAAVRHLVHLGHQRIGYIGDNSLSPTFHDRYNGFIDAIRYWGLELNEKHIYDLHFINSFGDIDYSPVMERLDADDLPTAFFCANDPIAYILSNGLNARGIKVPEDVSIVGFDNLESSQFQYPPLTTLDYPREHIAQTAVELLVWRMHHPQAPCRKILVQPRLVERKSTAIPHKPAL</sequence>
<evidence type="ECO:0000313" key="6">
    <source>
        <dbReference type="EMBL" id="MBB6672978.1"/>
    </source>
</evidence>
<keyword evidence="3 6" id="KW-0238">DNA-binding</keyword>
<evidence type="ECO:0000256" key="1">
    <source>
        <dbReference type="ARBA" id="ARBA00022491"/>
    </source>
</evidence>
<keyword evidence="4" id="KW-0804">Transcription</keyword>
<dbReference type="SUPFAM" id="SSF47413">
    <property type="entry name" value="lambda repressor-like DNA-binding domains"/>
    <property type="match status" value="1"/>
</dbReference>
<dbReference type="Proteomes" id="UP000547209">
    <property type="component" value="Unassembled WGS sequence"/>
</dbReference>
<proteinExistence type="predicted"/>
<dbReference type="RefSeq" id="WP_185670826.1">
    <property type="nucleotide sequence ID" value="NZ_JACJVP010000032.1"/>
</dbReference>
<dbReference type="InterPro" id="IPR028082">
    <property type="entry name" value="Peripla_BP_I"/>
</dbReference>
<dbReference type="PANTHER" id="PTHR30146">
    <property type="entry name" value="LACI-RELATED TRANSCRIPTIONAL REPRESSOR"/>
    <property type="match status" value="1"/>
</dbReference>
<feature type="domain" description="HTH lacI-type" evidence="5">
    <location>
        <begin position="8"/>
        <end position="68"/>
    </location>
</feature>
<dbReference type="Pfam" id="PF00356">
    <property type="entry name" value="LacI"/>
    <property type="match status" value="1"/>
</dbReference>
<evidence type="ECO:0000259" key="5">
    <source>
        <dbReference type="PROSITE" id="PS50932"/>
    </source>
</evidence>
<keyword evidence="2" id="KW-0805">Transcription regulation</keyword>
<dbReference type="GO" id="GO:0000976">
    <property type="term" value="F:transcription cis-regulatory region binding"/>
    <property type="evidence" value="ECO:0007669"/>
    <property type="project" value="TreeGrafter"/>
</dbReference>
<dbReference type="SUPFAM" id="SSF53822">
    <property type="entry name" value="Periplasmic binding protein-like I"/>
    <property type="match status" value="1"/>
</dbReference>
<comment type="caution">
    <text evidence="6">The sequence shown here is derived from an EMBL/GenBank/DDBJ whole genome shotgun (WGS) entry which is preliminary data.</text>
</comment>
<accession>A0A7X0RSN7</accession>
<keyword evidence="7" id="KW-1185">Reference proteome</keyword>